<organism evidence="6 7">
    <name type="scientific">Rhamnella rubrinervis</name>
    <dbReference type="NCBI Taxonomy" id="2594499"/>
    <lineage>
        <taxon>Eukaryota</taxon>
        <taxon>Viridiplantae</taxon>
        <taxon>Streptophyta</taxon>
        <taxon>Embryophyta</taxon>
        <taxon>Tracheophyta</taxon>
        <taxon>Spermatophyta</taxon>
        <taxon>Magnoliopsida</taxon>
        <taxon>eudicotyledons</taxon>
        <taxon>Gunneridae</taxon>
        <taxon>Pentapetalae</taxon>
        <taxon>rosids</taxon>
        <taxon>fabids</taxon>
        <taxon>Rosales</taxon>
        <taxon>Rhamnaceae</taxon>
        <taxon>rhamnoid group</taxon>
        <taxon>Rhamneae</taxon>
        <taxon>Rhamnella</taxon>
    </lineage>
</organism>
<dbReference type="PANTHER" id="PTHR46665:SF6">
    <property type="entry name" value="TRANSCRIPTION FACTOR BHLH92"/>
    <property type="match status" value="1"/>
</dbReference>
<dbReference type="SUPFAM" id="SSF47459">
    <property type="entry name" value="HLH, helix-loop-helix DNA-binding domain"/>
    <property type="match status" value="1"/>
</dbReference>
<protein>
    <recommendedName>
        <fullName evidence="5">BHLH domain-containing protein</fullName>
    </recommendedName>
</protein>
<keyword evidence="7" id="KW-1185">Reference proteome</keyword>
<keyword evidence="2" id="KW-0805">Transcription regulation</keyword>
<evidence type="ECO:0000259" key="5">
    <source>
        <dbReference type="PROSITE" id="PS50888"/>
    </source>
</evidence>
<dbReference type="InterPro" id="IPR011598">
    <property type="entry name" value="bHLH_dom"/>
</dbReference>
<reference evidence="6" key="1">
    <citation type="submission" date="2020-03" db="EMBL/GenBank/DDBJ databases">
        <title>A high-quality chromosome-level genome assembly of a woody plant with both climbing and erect habits, Rhamnella rubrinervis.</title>
        <authorList>
            <person name="Lu Z."/>
            <person name="Yang Y."/>
            <person name="Zhu X."/>
            <person name="Sun Y."/>
        </authorList>
    </citation>
    <scope>NUCLEOTIDE SEQUENCE</scope>
    <source>
        <strain evidence="6">BYM</strain>
        <tissue evidence="6">Leaf</tissue>
    </source>
</reference>
<dbReference type="InterPro" id="IPR036638">
    <property type="entry name" value="HLH_DNA-bd_sf"/>
</dbReference>
<evidence type="ECO:0000313" key="7">
    <source>
        <dbReference type="Proteomes" id="UP000796880"/>
    </source>
</evidence>
<evidence type="ECO:0000256" key="2">
    <source>
        <dbReference type="ARBA" id="ARBA00023015"/>
    </source>
</evidence>
<evidence type="ECO:0000256" key="4">
    <source>
        <dbReference type="ARBA" id="ARBA00023242"/>
    </source>
</evidence>
<evidence type="ECO:0000256" key="3">
    <source>
        <dbReference type="ARBA" id="ARBA00023163"/>
    </source>
</evidence>
<dbReference type="AlphaFoldDB" id="A0A8K0HQM2"/>
<evidence type="ECO:0000313" key="6">
    <source>
        <dbReference type="EMBL" id="KAF3456865.1"/>
    </source>
</evidence>
<dbReference type="PANTHER" id="PTHR46665">
    <property type="entry name" value="TRANSCRIPTION FACTOR BHLH041-RELATED-RELATED"/>
    <property type="match status" value="1"/>
</dbReference>
<dbReference type="OrthoDB" id="1885111at2759"/>
<keyword evidence="3" id="KW-0804">Transcription</keyword>
<comment type="caution">
    <text evidence="6">The sequence shown here is derived from an EMBL/GenBank/DDBJ whole genome shotgun (WGS) entry which is preliminary data.</text>
</comment>
<feature type="domain" description="BHLH" evidence="5">
    <location>
        <begin position="76"/>
        <end position="125"/>
    </location>
</feature>
<dbReference type="EMBL" id="VOIH02000001">
    <property type="protein sequence ID" value="KAF3456865.1"/>
    <property type="molecule type" value="Genomic_DNA"/>
</dbReference>
<proteinExistence type="predicted"/>
<dbReference type="PROSITE" id="PS50888">
    <property type="entry name" value="BHLH"/>
    <property type="match status" value="1"/>
</dbReference>
<dbReference type="InterPro" id="IPR044658">
    <property type="entry name" value="bHLH92/bHLH041-like"/>
</dbReference>
<sequence>MFFPQEVEDNMTFLYESLLPVNQSAFVDYSNRPRNEGGRENHCIRLSAMNMNKRMIEFLRRSWPGRVGNGLELEKEKCYRHMMSERMRREKEKQGFSALHAMLPMGTKNDKKSIVQIATMKLQQMQKDKEELWTRNTELERILGSKEREMDMGTMINLKVKNPASGVDSMVEVLKFLKQSRLQTRSIQSVFSPKLFSAQLQIQTEIGGAEVEEAMQRTLYEAERKHRSHFQESEGA</sequence>
<accession>A0A8K0HQM2</accession>
<dbReference type="GO" id="GO:0005634">
    <property type="term" value="C:nucleus"/>
    <property type="evidence" value="ECO:0007669"/>
    <property type="project" value="UniProtKB-SubCell"/>
</dbReference>
<name>A0A8K0HQM2_9ROSA</name>
<gene>
    <name evidence="6" type="ORF">FNV43_RR01519</name>
</gene>
<dbReference type="Proteomes" id="UP000796880">
    <property type="component" value="Unassembled WGS sequence"/>
</dbReference>
<dbReference type="Pfam" id="PF00010">
    <property type="entry name" value="HLH"/>
    <property type="match status" value="1"/>
</dbReference>
<dbReference type="SMART" id="SM00353">
    <property type="entry name" value="HLH"/>
    <property type="match status" value="1"/>
</dbReference>
<dbReference type="GO" id="GO:0046983">
    <property type="term" value="F:protein dimerization activity"/>
    <property type="evidence" value="ECO:0007669"/>
    <property type="project" value="InterPro"/>
</dbReference>
<keyword evidence="4" id="KW-0539">Nucleus</keyword>
<dbReference type="Gene3D" id="4.10.280.10">
    <property type="entry name" value="Helix-loop-helix DNA-binding domain"/>
    <property type="match status" value="1"/>
</dbReference>
<evidence type="ECO:0000256" key="1">
    <source>
        <dbReference type="ARBA" id="ARBA00004123"/>
    </source>
</evidence>
<comment type="subcellular location">
    <subcellularLocation>
        <location evidence="1">Nucleus</location>
    </subcellularLocation>
</comment>